<dbReference type="SUPFAM" id="SSF48403">
    <property type="entry name" value="Ankyrin repeat"/>
    <property type="match status" value="1"/>
</dbReference>
<dbReference type="InterPro" id="IPR036770">
    <property type="entry name" value="Ankyrin_rpt-contain_sf"/>
</dbReference>
<evidence type="ECO:0000313" key="3">
    <source>
        <dbReference type="Proteomes" id="UP000438106"/>
    </source>
</evidence>
<dbReference type="EMBL" id="WQRF01000002">
    <property type="protein sequence ID" value="MVS98927.1"/>
    <property type="molecule type" value="Genomic_DNA"/>
</dbReference>
<dbReference type="Gene3D" id="1.25.40.20">
    <property type="entry name" value="Ankyrin repeat-containing domain"/>
    <property type="match status" value="1"/>
</dbReference>
<proteinExistence type="predicted"/>
<keyword evidence="1" id="KW-0040">ANK repeat</keyword>
<feature type="repeat" description="ANK" evidence="1">
    <location>
        <begin position="61"/>
        <end position="93"/>
    </location>
</feature>
<dbReference type="PROSITE" id="PS50088">
    <property type="entry name" value="ANK_REPEAT"/>
    <property type="match status" value="1"/>
</dbReference>
<dbReference type="AlphaFoldDB" id="A0A7X3FRF8"/>
<evidence type="ECO:0000256" key="1">
    <source>
        <dbReference type="PROSITE-ProRule" id="PRU00023"/>
    </source>
</evidence>
<dbReference type="Pfam" id="PF12796">
    <property type="entry name" value="Ank_2"/>
    <property type="match status" value="1"/>
</dbReference>
<accession>A0A7X3FRF8</accession>
<evidence type="ECO:0008006" key="4">
    <source>
        <dbReference type="Google" id="ProtNLM"/>
    </source>
</evidence>
<evidence type="ECO:0000313" key="2">
    <source>
        <dbReference type="EMBL" id="MVS98927.1"/>
    </source>
</evidence>
<keyword evidence="3" id="KW-1185">Reference proteome</keyword>
<protein>
    <recommendedName>
        <fullName evidence="4">Ankyrin repeat domain-containing protein</fullName>
    </recommendedName>
</protein>
<name>A0A7X3FRF8_9HYPH</name>
<sequence length="245" mass="26103">MVRAVLGWLTTMALAIMIMVVPARSATIEEMQLLDAARSCDSVTTLELLNRGVSIEARSTGGHTPLINAAFGECLQTVQLLLQLGADRYAVDDSGYTAADLARLHGYEDIEYALTGTVTATQGAAADIGAASAPTCPYVNDGECDEPEIGTGLCEPSTDVADCQAISEFFSSGQDTTAWEAATSEAPKTCEQMYTSCQSTCGYFTGNFQWVTDYSCMTQCSMCHESCVNGHVTACTNEFRPWGGQ</sequence>
<dbReference type="Proteomes" id="UP000438106">
    <property type="component" value="Unassembled WGS sequence"/>
</dbReference>
<reference evidence="2 3" key="1">
    <citation type="submission" date="2019-12" db="EMBL/GenBank/DDBJ databases">
        <title>Devosia maris sp. nov., isolated from the deep seawater.</title>
        <authorList>
            <person name="Liu Y."/>
        </authorList>
    </citation>
    <scope>NUCLEOTIDE SEQUENCE [LARGE SCALE GENOMIC DNA]</scope>
    <source>
        <strain evidence="2 3">L53-10-65</strain>
    </source>
</reference>
<dbReference type="InterPro" id="IPR002110">
    <property type="entry name" value="Ankyrin_rpt"/>
</dbReference>
<organism evidence="2 3">
    <name type="scientific">Devosia marina</name>
    <dbReference type="NCBI Taxonomy" id="2683198"/>
    <lineage>
        <taxon>Bacteria</taxon>
        <taxon>Pseudomonadati</taxon>
        <taxon>Pseudomonadota</taxon>
        <taxon>Alphaproteobacteria</taxon>
        <taxon>Hyphomicrobiales</taxon>
        <taxon>Devosiaceae</taxon>
        <taxon>Devosia</taxon>
    </lineage>
</organism>
<dbReference type="RefSeq" id="WP_157289880.1">
    <property type="nucleotide sequence ID" value="NZ_WQRF01000002.1"/>
</dbReference>
<gene>
    <name evidence="2" type="ORF">GO014_07835</name>
</gene>
<comment type="caution">
    <text evidence="2">The sequence shown here is derived from an EMBL/GenBank/DDBJ whole genome shotgun (WGS) entry which is preliminary data.</text>
</comment>